<evidence type="ECO:0000313" key="5">
    <source>
        <dbReference type="EMBL" id="MDR6536488.1"/>
    </source>
</evidence>
<keyword evidence="2 3" id="KW-0378">Hydrolase</keyword>
<dbReference type="PROSITE" id="PS00122">
    <property type="entry name" value="CARBOXYLESTERASE_B_1"/>
    <property type="match status" value="1"/>
</dbReference>
<protein>
    <recommendedName>
        <fullName evidence="3">Carboxylic ester hydrolase</fullName>
        <ecNumber evidence="3">3.1.1.-</ecNumber>
    </recommendedName>
</protein>
<comment type="caution">
    <text evidence="5">The sequence shown here is derived from an EMBL/GenBank/DDBJ whole genome shotgun (WGS) entry which is preliminary data.</text>
</comment>
<sequence>MRKRIIAAVQRCMLPRPLRTDAALRWLQANIAAFGGDPSRVCVVGQSGGAMHAAMLAQNPAYRRTFQKAVLLSPSSLVPPPCADIPFLFGTNGLDDYRDEVGSGADETSLANQFASATVSFAGDAQPKLASGAAWPVAGHRHVAALGRELGMPCWVQSRSWARWPCGMRSWAIDR</sequence>
<dbReference type="EMBL" id="JAVDRF010000004">
    <property type="protein sequence ID" value="MDR6536488.1"/>
    <property type="molecule type" value="Genomic_DNA"/>
</dbReference>
<dbReference type="EC" id="3.1.1.-" evidence="3"/>
<evidence type="ECO:0000256" key="3">
    <source>
        <dbReference type="RuleBase" id="RU361235"/>
    </source>
</evidence>
<dbReference type="PANTHER" id="PTHR43142">
    <property type="entry name" value="CARBOXYLIC ESTER HYDROLASE"/>
    <property type="match status" value="1"/>
</dbReference>
<proteinExistence type="inferred from homology"/>
<feature type="domain" description="Carboxylesterase type B" evidence="4">
    <location>
        <begin position="22"/>
        <end position="79"/>
    </location>
</feature>
<accession>A0ABU1NDS3</accession>
<dbReference type="Pfam" id="PF00135">
    <property type="entry name" value="COesterase"/>
    <property type="match status" value="1"/>
</dbReference>
<dbReference type="SUPFAM" id="SSF53474">
    <property type="entry name" value="alpha/beta-Hydrolases"/>
    <property type="match status" value="1"/>
</dbReference>
<gene>
    <name evidence="5" type="ORF">J2739_002261</name>
</gene>
<dbReference type="Proteomes" id="UP001184230">
    <property type="component" value="Unassembled WGS sequence"/>
</dbReference>
<dbReference type="InterPro" id="IPR002018">
    <property type="entry name" value="CarbesteraseB"/>
</dbReference>
<reference evidence="5 6" key="1">
    <citation type="submission" date="2023-07" db="EMBL/GenBank/DDBJ databases">
        <title>Sorghum-associated microbial communities from plants grown in Nebraska, USA.</title>
        <authorList>
            <person name="Schachtman D."/>
        </authorList>
    </citation>
    <scope>NUCLEOTIDE SEQUENCE [LARGE SCALE GENOMIC DNA]</scope>
    <source>
        <strain evidence="5 6">DS1781</strain>
    </source>
</reference>
<evidence type="ECO:0000256" key="1">
    <source>
        <dbReference type="ARBA" id="ARBA00005964"/>
    </source>
</evidence>
<evidence type="ECO:0000259" key="4">
    <source>
        <dbReference type="Pfam" id="PF00135"/>
    </source>
</evidence>
<evidence type="ECO:0000256" key="2">
    <source>
        <dbReference type="ARBA" id="ARBA00022801"/>
    </source>
</evidence>
<comment type="similarity">
    <text evidence="1 3">Belongs to the type-B carboxylesterase/lipase family.</text>
</comment>
<dbReference type="InterPro" id="IPR019826">
    <property type="entry name" value="Carboxylesterase_B_AS"/>
</dbReference>
<name>A0ABU1NDS3_9BURK</name>
<keyword evidence="6" id="KW-1185">Reference proteome</keyword>
<dbReference type="Gene3D" id="3.40.50.1820">
    <property type="entry name" value="alpha/beta hydrolase"/>
    <property type="match status" value="1"/>
</dbReference>
<dbReference type="PANTHER" id="PTHR43142:SF1">
    <property type="entry name" value="CARBOXYLIC ESTER HYDROLASE"/>
    <property type="match status" value="1"/>
</dbReference>
<evidence type="ECO:0000313" key="6">
    <source>
        <dbReference type="Proteomes" id="UP001184230"/>
    </source>
</evidence>
<dbReference type="InterPro" id="IPR029058">
    <property type="entry name" value="AB_hydrolase_fold"/>
</dbReference>
<organism evidence="5 6">
    <name type="scientific">Variovorax soli</name>
    <dbReference type="NCBI Taxonomy" id="376815"/>
    <lineage>
        <taxon>Bacteria</taxon>
        <taxon>Pseudomonadati</taxon>
        <taxon>Pseudomonadota</taxon>
        <taxon>Betaproteobacteria</taxon>
        <taxon>Burkholderiales</taxon>
        <taxon>Comamonadaceae</taxon>
        <taxon>Variovorax</taxon>
    </lineage>
</organism>